<dbReference type="InterPro" id="IPR015943">
    <property type="entry name" value="WD40/YVTN_repeat-like_dom_sf"/>
</dbReference>
<keyword evidence="2" id="KW-0677">Repeat</keyword>
<feature type="compositionally biased region" description="Low complexity" evidence="6">
    <location>
        <begin position="1260"/>
        <end position="1271"/>
    </location>
</feature>
<feature type="compositionally biased region" description="Basic and acidic residues" evidence="6">
    <location>
        <begin position="1483"/>
        <end position="1493"/>
    </location>
</feature>
<feature type="compositionally biased region" description="Basic and acidic residues" evidence="6">
    <location>
        <begin position="795"/>
        <end position="804"/>
    </location>
</feature>
<protein>
    <recommendedName>
        <fullName evidence="7">Bromo domain-containing protein</fullName>
    </recommendedName>
</protein>
<feature type="domain" description="Bromo" evidence="7">
    <location>
        <begin position="1138"/>
        <end position="1208"/>
    </location>
</feature>
<dbReference type="Gene3D" id="1.20.920.10">
    <property type="entry name" value="Bromodomain-like"/>
    <property type="match status" value="1"/>
</dbReference>
<dbReference type="GO" id="GO:0005634">
    <property type="term" value="C:nucleus"/>
    <property type="evidence" value="ECO:0007669"/>
    <property type="project" value="TreeGrafter"/>
</dbReference>
<dbReference type="InterPro" id="IPR057452">
    <property type="entry name" value="BRWD/PHIP_N"/>
</dbReference>
<feature type="region of interest" description="Disordered" evidence="6">
    <location>
        <begin position="1255"/>
        <end position="1277"/>
    </location>
</feature>
<name>A0AA36CR68_9BILA</name>
<feature type="region of interest" description="Disordered" evidence="6">
    <location>
        <begin position="1404"/>
        <end position="1526"/>
    </location>
</feature>
<evidence type="ECO:0000256" key="3">
    <source>
        <dbReference type="ARBA" id="ARBA00023117"/>
    </source>
</evidence>
<dbReference type="Pfam" id="PF00400">
    <property type="entry name" value="WD40"/>
    <property type="match status" value="5"/>
</dbReference>
<evidence type="ECO:0000313" key="8">
    <source>
        <dbReference type="EMBL" id="CAJ0573790.1"/>
    </source>
</evidence>
<feature type="compositionally biased region" description="Basic and acidic residues" evidence="6">
    <location>
        <begin position="749"/>
        <end position="762"/>
    </location>
</feature>
<dbReference type="InterPro" id="IPR036427">
    <property type="entry name" value="Bromodomain-like_sf"/>
</dbReference>
<accession>A0AA36CR68</accession>
<feature type="region of interest" description="Disordered" evidence="6">
    <location>
        <begin position="728"/>
        <end position="885"/>
    </location>
</feature>
<dbReference type="Pfam" id="PF25437">
    <property type="entry name" value="BRWD1_N"/>
    <property type="match status" value="1"/>
</dbReference>
<dbReference type="PROSITE" id="PS50082">
    <property type="entry name" value="WD_REPEATS_2"/>
    <property type="match status" value="5"/>
</dbReference>
<dbReference type="PROSITE" id="PS50294">
    <property type="entry name" value="WD_REPEATS_REGION"/>
    <property type="match status" value="3"/>
</dbReference>
<feature type="compositionally biased region" description="Basic residues" evidence="6">
    <location>
        <begin position="1559"/>
        <end position="1568"/>
    </location>
</feature>
<dbReference type="SUPFAM" id="SSF50978">
    <property type="entry name" value="WD40 repeat-like"/>
    <property type="match status" value="1"/>
</dbReference>
<feature type="compositionally biased region" description="Basic and acidic residues" evidence="6">
    <location>
        <begin position="1428"/>
        <end position="1438"/>
    </location>
</feature>
<dbReference type="Pfam" id="PF25313">
    <property type="entry name" value="BRWD_AD"/>
    <property type="match status" value="1"/>
</dbReference>
<feature type="region of interest" description="Disordered" evidence="6">
    <location>
        <begin position="1"/>
        <end position="22"/>
    </location>
</feature>
<dbReference type="PANTHER" id="PTHR16266">
    <property type="entry name" value="WD REPEAT DOMAIN 9"/>
    <property type="match status" value="1"/>
</dbReference>
<evidence type="ECO:0000256" key="1">
    <source>
        <dbReference type="ARBA" id="ARBA00022574"/>
    </source>
</evidence>
<sequence length="1666" mass="189592">MDTTIEEPEPQQPSTSAYQAPPRETELLTGGEFELYVLIERFLTHGPFARVGAFLRKELNSNAVTPKRYDFQGGQHERSYREYVNELQSRINIPDLFSLVDRLAELNNEAIPPSVAGLPPGLLAPPRNAIDHSIHEHFPSLAILGSGMIINSDPNTSFRRILAAREMGGRALPRQICGQNRVVGVERHYRVTGHIAPIYCVLIDRTANYILTGADDMLVKVWDLRQGTLRFTLRGHSGQISDMSISTCNTLLITASVDKTIRAWSLETGACLKIWKPHTAQISSIKWLPFGESPIKWFITTSWDCSINFYRYDSDKKEFYDGFESFCERDNPGLRLCTSTHSPGGRFVAVGDSHSRVRLFSVDEHGPKKLDELEGHTDRVDSLVWAHSGMRIASGSPDGTARVWMVKDGKWRHITLKLDKSEQANAPITLPVEAPARNKSKYKITMLCWSYDDRWIVTAGNDCVFRVWDPTTAKLIHKMAGQGVSYVLVPHPLHHNLLFTAGHDGTLMLWDLTTGKLRNRWENAIENGVSPPLFDLALSDDGTHLAVVDGEGQLSLYGMGQNRTLFKRPRMQFFTSDYAVLAADDDGNVVDDDTGLPPHLLPPPQLSDGSDNIYEERIQRLIVPGRNDPSVRDEDLKCYWATNKVIPPLREELMNRDSMRIQEMGDEEMDIYQLEISKECEEEESEAPPPTAPTTRSQEPGAGRRNFADRLAESFRFHEARLREAQAARRARHRRRHGEEVDATDEDTRDVPIRSDNEGGERSDDDERSASEEEEDDDGDSGSSTSDTDFSMGERSARRQRLVDAETNDDPNEPGPSSPVRGQTRRQEDMLRRQNEERRRRQDEERTRRVQAAARPARERTTRRARTNDRSQPSNSGNNTTPLRDWAANFPEWSRKTVPRRFPYIAQPGDNVVYFRQGHSAYLNGVQQSRTYDVTPRMYPRNDLEPEEFCRVTDVRYTSTPYRLIVVELTRCNRDTYALTDFSWTIKYHDLHHVADFIVLRHIYDASIQHRYDSGDLIEAELEGKWYVGEVSVREPMQPEFPRSSWNCLKVKWTSGEDDQLSPWDVQPLSENRRSETALSEDEFAALAVCPLRPGDWPSRGRIAEPMSSRQASAVQRQLGHERDLTVRKIREGIAYLEAEPDWRIFYDPVPIDEHPDYPRIVDYPSDLKTIAMRLENNYYRRLEAMHLDACYIYISADKFNDPGSTLVYSSLILAMALIKFSSDPHGAELPDVIEATRNMEKTELIAQFQAHMPKRKPANRAAANADAARAQPSTSTALAQPSGWVLETQRVLADLMRENVANHFVDRNNPTQAMRDIWPYCAQETMCLKQILEWTKTASSPHEVVDRVTTLVDTVNSVVDEPREQSYRDGLGLKQKLAQRMRRIIERFEESVNSVAKSLRVATGRVHELRQRHRPSTSTTNHRYGTRQHDADRDQNRRSTSSFNTSATRRGSRDQGVYIAPGPSADLNEDEVLPPRTRRRRVIESPESEAHDALSSLGSARSSSVFSGHEPTTSRSQRGRRNPRERQLRELMNEQQDLMDDLEAQMSDVTDSEDGHGGRGRRRRSSRTAKPPSEEMVQTSGRPSRRFPARASGSQQSRAEKRGVHDDSEEDTAVAPPAQNGRVVTRKKKRQRGFYEEDSDDDAEANAQPEPSISSRGRTRKLRKL</sequence>
<dbReference type="Gene3D" id="2.30.30.1040">
    <property type="match status" value="1"/>
</dbReference>
<feature type="repeat" description="WD" evidence="5">
    <location>
        <begin position="191"/>
        <end position="232"/>
    </location>
</feature>
<keyword evidence="3 4" id="KW-0103">Bromodomain</keyword>
<proteinExistence type="predicted"/>
<feature type="compositionally biased region" description="Acidic residues" evidence="6">
    <location>
        <begin position="763"/>
        <end position="780"/>
    </location>
</feature>
<feature type="compositionally biased region" description="Polar residues" evidence="6">
    <location>
        <begin position="1439"/>
        <end position="1450"/>
    </location>
</feature>
<dbReference type="GO" id="GO:0008360">
    <property type="term" value="P:regulation of cell shape"/>
    <property type="evidence" value="ECO:0007669"/>
    <property type="project" value="TreeGrafter"/>
</dbReference>
<evidence type="ECO:0000259" key="7">
    <source>
        <dbReference type="PROSITE" id="PS50014"/>
    </source>
</evidence>
<dbReference type="SUPFAM" id="SSF47370">
    <property type="entry name" value="Bromodomain"/>
    <property type="match status" value="1"/>
</dbReference>
<feature type="region of interest" description="Disordered" evidence="6">
    <location>
        <begin position="1545"/>
        <end position="1666"/>
    </location>
</feature>
<dbReference type="GO" id="GO:0006357">
    <property type="term" value="P:regulation of transcription by RNA polymerase II"/>
    <property type="evidence" value="ECO:0007669"/>
    <property type="project" value="TreeGrafter"/>
</dbReference>
<dbReference type="InterPro" id="IPR001487">
    <property type="entry name" value="Bromodomain"/>
</dbReference>
<dbReference type="Gene3D" id="2.130.10.10">
    <property type="entry name" value="YVTN repeat-like/Quinoprotein amine dehydrogenase"/>
    <property type="match status" value="3"/>
</dbReference>
<dbReference type="InterPro" id="IPR036322">
    <property type="entry name" value="WD40_repeat_dom_sf"/>
</dbReference>
<evidence type="ECO:0000256" key="4">
    <source>
        <dbReference type="PROSITE-ProRule" id="PRU00035"/>
    </source>
</evidence>
<dbReference type="InterPro" id="IPR001680">
    <property type="entry name" value="WD40_rpt"/>
</dbReference>
<dbReference type="InterPro" id="IPR019775">
    <property type="entry name" value="WD40_repeat_CS"/>
</dbReference>
<dbReference type="PROSITE" id="PS50014">
    <property type="entry name" value="BROMODOMAIN_2"/>
    <property type="match status" value="1"/>
</dbReference>
<keyword evidence="1 5" id="KW-0853">WD repeat</keyword>
<feature type="compositionally biased region" description="Polar residues" evidence="6">
    <location>
        <begin position="870"/>
        <end position="882"/>
    </location>
</feature>
<feature type="repeat" description="WD" evidence="5">
    <location>
        <begin position="444"/>
        <end position="478"/>
    </location>
</feature>
<evidence type="ECO:0000313" key="9">
    <source>
        <dbReference type="Proteomes" id="UP001177023"/>
    </source>
</evidence>
<keyword evidence="9" id="KW-1185">Reference proteome</keyword>
<feature type="non-terminal residue" evidence="8">
    <location>
        <position position="1666"/>
    </location>
</feature>
<feature type="region of interest" description="Disordered" evidence="6">
    <location>
        <begin position="679"/>
        <end position="704"/>
    </location>
</feature>
<reference evidence="8" key="1">
    <citation type="submission" date="2023-06" db="EMBL/GenBank/DDBJ databases">
        <authorList>
            <person name="Delattre M."/>
        </authorList>
    </citation>
    <scope>NUCLEOTIDE SEQUENCE</scope>
    <source>
        <strain evidence="8">AF72</strain>
    </source>
</reference>
<dbReference type="EMBL" id="CATQJA010002624">
    <property type="protein sequence ID" value="CAJ0573790.1"/>
    <property type="molecule type" value="Genomic_DNA"/>
</dbReference>
<dbReference type="PROSITE" id="PS00678">
    <property type="entry name" value="WD_REPEATS_1"/>
    <property type="match status" value="1"/>
</dbReference>
<feature type="compositionally biased region" description="Low complexity" evidence="6">
    <location>
        <begin position="1496"/>
        <end position="1508"/>
    </location>
</feature>
<evidence type="ECO:0000256" key="6">
    <source>
        <dbReference type="SAM" id="MobiDB-lite"/>
    </source>
</evidence>
<comment type="caution">
    <text evidence="8">The sequence shown here is derived from an EMBL/GenBank/DDBJ whole genome shotgun (WGS) entry which is preliminary data.</text>
</comment>
<feature type="repeat" description="WD" evidence="5">
    <location>
        <begin position="373"/>
        <end position="414"/>
    </location>
</feature>
<organism evidence="8 9">
    <name type="scientific">Mesorhabditis spiculigera</name>
    <dbReference type="NCBI Taxonomy" id="96644"/>
    <lineage>
        <taxon>Eukaryota</taxon>
        <taxon>Metazoa</taxon>
        <taxon>Ecdysozoa</taxon>
        <taxon>Nematoda</taxon>
        <taxon>Chromadorea</taxon>
        <taxon>Rhabditida</taxon>
        <taxon>Rhabditina</taxon>
        <taxon>Rhabditomorpha</taxon>
        <taxon>Rhabditoidea</taxon>
        <taxon>Rhabditidae</taxon>
        <taxon>Mesorhabditinae</taxon>
        <taxon>Mesorhabditis</taxon>
    </lineage>
</organism>
<evidence type="ECO:0000256" key="5">
    <source>
        <dbReference type="PROSITE-ProRule" id="PRU00221"/>
    </source>
</evidence>
<feature type="compositionally biased region" description="Basic and acidic residues" evidence="6">
    <location>
        <begin position="856"/>
        <end position="869"/>
    </location>
</feature>
<dbReference type="GO" id="GO:0007010">
    <property type="term" value="P:cytoskeleton organization"/>
    <property type="evidence" value="ECO:0007669"/>
    <property type="project" value="TreeGrafter"/>
</dbReference>
<dbReference type="InterPro" id="IPR020472">
    <property type="entry name" value="WD40_PAC1"/>
</dbReference>
<feature type="compositionally biased region" description="Basic and acidic residues" evidence="6">
    <location>
        <begin position="825"/>
        <end position="848"/>
    </location>
</feature>
<dbReference type="Pfam" id="PF00439">
    <property type="entry name" value="Bromodomain"/>
    <property type="match status" value="1"/>
</dbReference>
<dbReference type="PANTHER" id="PTHR16266:SF17">
    <property type="entry name" value="BRWD3"/>
    <property type="match status" value="1"/>
</dbReference>
<gene>
    <name evidence="8" type="ORF">MSPICULIGERA_LOCUS12139</name>
</gene>
<dbReference type="InterPro" id="IPR057451">
    <property type="entry name" value="BRWD/PHIP_AD"/>
</dbReference>
<dbReference type="PRINTS" id="PR00320">
    <property type="entry name" value="GPROTEINBRPT"/>
</dbReference>
<dbReference type="SMART" id="SM00297">
    <property type="entry name" value="BROMO"/>
    <property type="match status" value="1"/>
</dbReference>
<feature type="repeat" description="WD" evidence="5">
    <location>
        <begin position="496"/>
        <end position="520"/>
    </location>
</feature>
<dbReference type="InterPro" id="IPR052060">
    <property type="entry name" value="Bromo_WD_repeat"/>
</dbReference>
<feature type="repeat" description="WD" evidence="5">
    <location>
        <begin position="233"/>
        <end position="274"/>
    </location>
</feature>
<evidence type="ECO:0000256" key="2">
    <source>
        <dbReference type="ARBA" id="ARBA00022737"/>
    </source>
</evidence>
<dbReference type="SMART" id="SM00320">
    <property type="entry name" value="WD40"/>
    <property type="match status" value="7"/>
</dbReference>
<dbReference type="CDD" id="cd00200">
    <property type="entry name" value="WD40"/>
    <property type="match status" value="1"/>
</dbReference>
<dbReference type="Proteomes" id="UP001177023">
    <property type="component" value="Unassembled WGS sequence"/>
</dbReference>